<feature type="transmembrane region" description="Helical" evidence="1">
    <location>
        <begin position="58"/>
        <end position="77"/>
    </location>
</feature>
<evidence type="ECO:0000256" key="1">
    <source>
        <dbReference type="SAM" id="Phobius"/>
    </source>
</evidence>
<dbReference type="RefSeq" id="WP_139135643.1">
    <property type="nucleotide sequence ID" value="NZ_BMMJ01000021.1"/>
</dbReference>
<gene>
    <name evidence="2" type="ORF">GA0070617_2615</name>
</gene>
<sequence length="146" mass="16041">MTAHTEVAVEAPAAAPPRWQDRTGRILMAITAAATLVPFVDGVYRLGGLSDDLILTEYWRTCAYIVFAGMWAMLALAPRKQRGMWELLLIHKIAVTIQAAFILDVPNALLTLIADGLVSTTTIAGYLLCRGWHTWHRGALGPNDNR</sequence>
<reference evidence="2 3" key="1">
    <citation type="submission" date="2016-06" db="EMBL/GenBank/DDBJ databases">
        <authorList>
            <person name="Kjaerup R.B."/>
            <person name="Dalgaard T.S."/>
            <person name="Juul-Madsen H.R."/>
        </authorList>
    </citation>
    <scope>NUCLEOTIDE SEQUENCE [LARGE SCALE GENOMIC DNA]</scope>
    <source>
        <strain evidence="2 3">DSM 45577</strain>
    </source>
</reference>
<keyword evidence="1" id="KW-0812">Transmembrane</keyword>
<keyword evidence="1" id="KW-1133">Transmembrane helix</keyword>
<dbReference type="Proteomes" id="UP000198937">
    <property type="component" value="Unassembled WGS sequence"/>
</dbReference>
<organism evidence="2 3">
    <name type="scientific">Micromonospora yangpuensis</name>
    <dbReference type="NCBI Taxonomy" id="683228"/>
    <lineage>
        <taxon>Bacteria</taxon>
        <taxon>Bacillati</taxon>
        <taxon>Actinomycetota</taxon>
        <taxon>Actinomycetes</taxon>
        <taxon>Micromonosporales</taxon>
        <taxon>Micromonosporaceae</taxon>
        <taxon>Micromonospora</taxon>
    </lineage>
</organism>
<accession>A0A1C6UJV5</accession>
<keyword evidence="3" id="KW-1185">Reference proteome</keyword>
<feature type="transmembrane region" description="Helical" evidence="1">
    <location>
        <begin position="26"/>
        <end position="46"/>
    </location>
</feature>
<feature type="transmembrane region" description="Helical" evidence="1">
    <location>
        <begin position="84"/>
        <end position="103"/>
    </location>
</feature>
<evidence type="ECO:0000313" key="2">
    <source>
        <dbReference type="EMBL" id="SCL54272.1"/>
    </source>
</evidence>
<feature type="transmembrane region" description="Helical" evidence="1">
    <location>
        <begin position="109"/>
        <end position="129"/>
    </location>
</feature>
<dbReference type="AlphaFoldDB" id="A0A1C6UJV5"/>
<name>A0A1C6UJV5_9ACTN</name>
<dbReference type="EMBL" id="FMIA01000002">
    <property type="protein sequence ID" value="SCL54272.1"/>
    <property type="molecule type" value="Genomic_DNA"/>
</dbReference>
<proteinExistence type="predicted"/>
<protein>
    <submittedName>
        <fullName evidence="2">Uncharacterized protein</fullName>
    </submittedName>
</protein>
<dbReference type="OrthoDB" id="3692345at2"/>
<keyword evidence="1" id="KW-0472">Membrane</keyword>
<evidence type="ECO:0000313" key="3">
    <source>
        <dbReference type="Proteomes" id="UP000198937"/>
    </source>
</evidence>